<dbReference type="PANTHER" id="PTHR37023">
    <property type="entry name" value="TRANSPOSASE"/>
    <property type="match status" value="1"/>
</dbReference>
<evidence type="ECO:0000313" key="4">
    <source>
        <dbReference type="Proteomes" id="UP000288178"/>
    </source>
</evidence>
<dbReference type="GO" id="GO:0006313">
    <property type="term" value="P:DNA transposition"/>
    <property type="evidence" value="ECO:0007669"/>
    <property type="project" value="InterPro"/>
</dbReference>
<evidence type="ECO:0000259" key="1">
    <source>
        <dbReference type="Pfam" id="PF04986"/>
    </source>
</evidence>
<dbReference type="GO" id="GO:0004803">
    <property type="term" value="F:transposase activity"/>
    <property type="evidence" value="ECO:0007669"/>
    <property type="project" value="InterPro"/>
</dbReference>
<sequence length="483" mass="53561">MHYERHRPEQTTLYRLVQQHAASFIAHTEASTGAELPRFIKDEFDAFLECGILAHGFLRLRCCECGHDKLLAFSCKRRGFCPSCGARRMSQTAAHLVDHVIPHVPVRQWVLSLPIPLRVLMAAQPELVTPVLQVVQRVLTRHLLDAAGLQADEGYGGAVTLIQRFGSAANLNIHLHCLVLDGVYRCDADGVPGFIEAGAPTDDELSALLHTIIARLMKMLTRRGVLVVDMGQTYLAEPDADGEEARTLRPLQAAAVTYRIAFGPRAGQKVLTLRGALPREDWARQPLCADIDGFSLHAAVRVEAHDRKRLEQLCRYITRPALSDQRVQLNAAGQVELKLKTPWRDGTTHLVMSPLEFMQRLAALVPRPRLHLIRFHGVLAPNAKLRARVVPQGPQVQEPASEGAAPAECEVQTVPTGPHRIGWARLLKRIFDIDMHHCPNCGVGELKIIAAILERHVIEKILTHLGLDPQPPPRGRAREAGQD</sequence>
<dbReference type="OrthoDB" id="6979325at2"/>
<feature type="domain" description="Transposase zinc-binding" evidence="2">
    <location>
        <begin position="17"/>
        <end position="113"/>
    </location>
</feature>
<organism evidence="3 4">
    <name type="scientific">Rubrivivax albus</name>
    <dbReference type="NCBI Taxonomy" id="2499835"/>
    <lineage>
        <taxon>Bacteria</taxon>
        <taxon>Pseudomonadati</taxon>
        <taxon>Pseudomonadota</taxon>
        <taxon>Betaproteobacteria</taxon>
        <taxon>Burkholderiales</taxon>
        <taxon>Sphaerotilaceae</taxon>
        <taxon>Rubrivivax</taxon>
    </lineage>
</organism>
<reference evidence="3 4" key="1">
    <citation type="submission" date="2019-01" db="EMBL/GenBank/DDBJ databases">
        <authorList>
            <person name="Chen W.-M."/>
        </authorList>
    </citation>
    <scope>NUCLEOTIDE SEQUENCE [LARGE SCALE GENOMIC DNA]</scope>
    <source>
        <strain evidence="3 4">ICH-3</strain>
    </source>
</reference>
<proteinExistence type="predicted"/>
<protein>
    <submittedName>
        <fullName evidence="3">IS91 family transposase</fullName>
    </submittedName>
</protein>
<evidence type="ECO:0000313" key="3">
    <source>
        <dbReference type="EMBL" id="RVT52905.1"/>
    </source>
</evidence>
<dbReference type="InterPro" id="IPR007069">
    <property type="entry name" value="Transposase_32"/>
</dbReference>
<keyword evidence="4" id="KW-1185">Reference proteome</keyword>
<name>A0A437JZ43_9BURK</name>
<dbReference type="PANTHER" id="PTHR37023:SF1">
    <property type="entry name" value="ISSOD25 TRANSPOSASE TNPA_ISSOD25"/>
    <property type="match status" value="1"/>
</dbReference>
<dbReference type="EMBL" id="SACT01000002">
    <property type="protein sequence ID" value="RVT52905.1"/>
    <property type="molecule type" value="Genomic_DNA"/>
</dbReference>
<comment type="caution">
    <text evidence="3">The sequence shown here is derived from an EMBL/GenBank/DDBJ whole genome shotgun (WGS) entry which is preliminary data.</text>
</comment>
<dbReference type="Pfam" id="PF14319">
    <property type="entry name" value="Zn_Tnp_IS91"/>
    <property type="match status" value="1"/>
</dbReference>
<accession>A0A437JZ43</accession>
<dbReference type="AlphaFoldDB" id="A0A437JZ43"/>
<evidence type="ECO:0000259" key="2">
    <source>
        <dbReference type="Pfam" id="PF14319"/>
    </source>
</evidence>
<dbReference type="GO" id="GO:0003677">
    <property type="term" value="F:DNA binding"/>
    <property type="evidence" value="ECO:0007669"/>
    <property type="project" value="InterPro"/>
</dbReference>
<dbReference type="Pfam" id="PF04986">
    <property type="entry name" value="Y2_Tnp"/>
    <property type="match status" value="1"/>
</dbReference>
<dbReference type="Proteomes" id="UP000288178">
    <property type="component" value="Unassembled WGS sequence"/>
</dbReference>
<dbReference type="InterPro" id="IPR026889">
    <property type="entry name" value="Zn_Tnp"/>
</dbReference>
<feature type="domain" description="Transposase IS801/IS1294" evidence="1">
    <location>
        <begin position="157"/>
        <end position="382"/>
    </location>
</feature>
<gene>
    <name evidence="3" type="ORF">ENE75_10490</name>
</gene>